<dbReference type="Proteomes" id="UP000235777">
    <property type="component" value="Unassembled WGS sequence"/>
</dbReference>
<dbReference type="AlphaFoldDB" id="A0A2N7XAJ3"/>
<protein>
    <submittedName>
        <fullName evidence="1">DUF433 domain-containing protein</fullName>
    </submittedName>
</protein>
<sequence length="224" mass="24872">MLSAKNGVSAAEIAFIAGLTDKEVNRLVDENVLPAVLFFRGEGRRFAPLTAPIALFYFRASEDLTRAARVKVIQTLIERLSVRPDFDDFLALSEWVLRAGFDWSVASETFTVFLARFVEEASRRASQVSDASLHIVEDPDVLSGAPCFAGTRVPVANVLAARESGIPLEELRAAYPFLTEQLLVDAEIYMKAHPRPGRPRRLDETNAQLRLISKKVVRRAKSGE</sequence>
<dbReference type="SUPFAM" id="SSF46689">
    <property type="entry name" value="Homeodomain-like"/>
    <property type="match status" value="1"/>
</dbReference>
<gene>
    <name evidence="1" type="ORF">C0Z20_02630</name>
</gene>
<dbReference type="Gene3D" id="1.10.10.10">
    <property type="entry name" value="Winged helix-like DNA-binding domain superfamily/Winged helix DNA-binding domain"/>
    <property type="match status" value="1"/>
</dbReference>
<evidence type="ECO:0000313" key="1">
    <source>
        <dbReference type="EMBL" id="PMS38758.1"/>
    </source>
</evidence>
<organism evidence="1 2">
    <name type="scientific">Trinickia symbiotica</name>
    <dbReference type="NCBI Taxonomy" id="863227"/>
    <lineage>
        <taxon>Bacteria</taxon>
        <taxon>Pseudomonadati</taxon>
        <taxon>Pseudomonadota</taxon>
        <taxon>Betaproteobacteria</taxon>
        <taxon>Burkholderiales</taxon>
        <taxon>Burkholderiaceae</taxon>
        <taxon>Trinickia</taxon>
    </lineage>
</organism>
<keyword evidence="2" id="KW-1185">Reference proteome</keyword>
<name>A0A2N7XAJ3_9BURK</name>
<dbReference type="InterPro" id="IPR009057">
    <property type="entry name" value="Homeodomain-like_sf"/>
</dbReference>
<comment type="caution">
    <text evidence="1">The sequence shown here is derived from an EMBL/GenBank/DDBJ whole genome shotgun (WGS) entry which is preliminary data.</text>
</comment>
<dbReference type="EMBL" id="PNYC01000001">
    <property type="protein sequence ID" value="PMS38758.1"/>
    <property type="molecule type" value="Genomic_DNA"/>
</dbReference>
<dbReference type="OrthoDB" id="9809529at2"/>
<dbReference type="InterPro" id="IPR007367">
    <property type="entry name" value="DUF433"/>
</dbReference>
<dbReference type="InterPro" id="IPR036388">
    <property type="entry name" value="WH-like_DNA-bd_sf"/>
</dbReference>
<dbReference type="Pfam" id="PF04255">
    <property type="entry name" value="DUF433"/>
    <property type="match status" value="1"/>
</dbReference>
<reference evidence="1 2" key="1">
    <citation type="submission" date="2018-01" db="EMBL/GenBank/DDBJ databases">
        <title>Whole genome analyses suggest that Burkholderia sensu lato contains two further novel genera in the rhizoxinica-symbiotica group Mycetohabitans gen. nov., and Trinickia gen. nov.: implications for the evolution of diazotrophy and nodulation in the Burkholderiaceae.</title>
        <authorList>
            <person name="Estrada-de los Santos P."/>
            <person name="Palmer M."/>
            <person name="Chavez-Ramirez B."/>
            <person name="Beukes C."/>
            <person name="Steenkamp E.T."/>
            <person name="Hirsch A.M."/>
            <person name="Manyaka P."/>
            <person name="Maluk M."/>
            <person name="Lafos M."/>
            <person name="Crook M."/>
            <person name="Gross E."/>
            <person name="Simon M.F."/>
            <person name="Bueno dos Reis Junior F."/>
            <person name="Poole P.S."/>
            <person name="Venter S.N."/>
            <person name="James E.K."/>
        </authorList>
    </citation>
    <scope>NUCLEOTIDE SEQUENCE [LARGE SCALE GENOMIC DNA]</scope>
    <source>
        <strain evidence="1 2">JPY 581</strain>
    </source>
</reference>
<dbReference type="RefSeq" id="WP_018439247.1">
    <property type="nucleotide sequence ID" value="NZ_KB890165.1"/>
</dbReference>
<evidence type="ECO:0000313" key="2">
    <source>
        <dbReference type="Proteomes" id="UP000235777"/>
    </source>
</evidence>
<accession>A0A2N7XAJ3</accession>
<dbReference type="PANTHER" id="PTHR34849">
    <property type="entry name" value="SSL5025 PROTEIN"/>
    <property type="match status" value="1"/>
</dbReference>
<proteinExistence type="predicted"/>
<dbReference type="PANTHER" id="PTHR34849:SF3">
    <property type="entry name" value="SSR2962 PROTEIN"/>
    <property type="match status" value="1"/>
</dbReference>